<feature type="transmembrane region" description="Helical" evidence="1">
    <location>
        <begin position="41"/>
        <end position="60"/>
    </location>
</feature>
<organism evidence="2">
    <name type="scientific">freshwater metagenome</name>
    <dbReference type="NCBI Taxonomy" id="449393"/>
    <lineage>
        <taxon>unclassified sequences</taxon>
        <taxon>metagenomes</taxon>
        <taxon>ecological metagenomes</taxon>
    </lineage>
</organism>
<dbReference type="EMBL" id="CAFBMW010000018">
    <property type="protein sequence ID" value="CAB4946227.1"/>
    <property type="molecule type" value="Genomic_DNA"/>
</dbReference>
<keyword evidence="1" id="KW-0812">Transmembrane</keyword>
<sequence length="353" mass="36854">MTGLLTDLMHDRADHLDAPDLDLAGITRDGDRRVRRRRTTLVGGIAAAVAIGVVAVPSLAGDGGGGREARDLVADGTAAAPAPLSWTTGSTLRRSGAPDVDLGVDVRAWVWVGEAVALTDDGRRVLLWDDGSLEEVGTVATPDPDDAELVADGARVAWVDPDRRLVLLDTVSGETSTQDVSSAGDVRVTALDGDTVYAVGGDGVLAWDTRTGEVEVLDPSGKAVVIDAEDGTLLRALPGRRARVEGPGRDLTLTTDSFANLSPDGAHVVAESNDEGILLDTSTGDRVPLATGYDWALPFQWLDADAVAVLAFSFGEDTEEPFLVRCVVSTGACDEGEPLEPGFQLPAGLHFAQ</sequence>
<keyword evidence="1" id="KW-1133">Transmembrane helix</keyword>
<keyword evidence="1" id="KW-0472">Membrane</keyword>
<protein>
    <submittedName>
        <fullName evidence="2">Unannotated protein</fullName>
    </submittedName>
</protein>
<evidence type="ECO:0000313" key="2">
    <source>
        <dbReference type="EMBL" id="CAB4946227.1"/>
    </source>
</evidence>
<reference evidence="2" key="1">
    <citation type="submission" date="2020-05" db="EMBL/GenBank/DDBJ databases">
        <authorList>
            <person name="Chiriac C."/>
            <person name="Salcher M."/>
            <person name="Ghai R."/>
            <person name="Kavagutti S V."/>
        </authorList>
    </citation>
    <scope>NUCLEOTIDE SEQUENCE</scope>
</reference>
<dbReference type="InterPro" id="IPR011044">
    <property type="entry name" value="Quino_amine_DH_bsu"/>
</dbReference>
<evidence type="ECO:0000256" key="1">
    <source>
        <dbReference type="SAM" id="Phobius"/>
    </source>
</evidence>
<gene>
    <name evidence="2" type="ORF">UFOPK3662_02243</name>
</gene>
<name>A0A6J7JT92_9ZZZZ</name>
<dbReference type="AlphaFoldDB" id="A0A6J7JT92"/>
<dbReference type="InterPro" id="IPR015943">
    <property type="entry name" value="WD40/YVTN_repeat-like_dom_sf"/>
</dbReference>
<dbReference type="Gene3D" id="2.130.10.10">
    <property type="entry name" value="YVTN repeat-like/Quinoprotein amine dehydrogenase"/>
    <property type="match status" value="1"/>
</dbReference>
<proteinExistence type="predicted"/>
<accession>A0A6J7JT92</accession>
<dbReference type="SUPFAM" id="SSF50969">
    <property type="entry name" value="YVTN repeat-like/Quinoprotein amine dehydrogenase"/>
    <property type="match status" value="1"/>
</dbReference>